<organism evidence="3 4">
    <name type="scientific">Bacillus atrophaeus (strain 1942)</name>
    <dbReference type="NCBI Taxonomy" id="720555"/>
    <lineage>
        <taxon>Bacteria</taxon>
        <taxon>Bacillati</taxon>
        <taxon>Bacillota</taxon>
        <taxon>Bacilli</taxon>
        <taxon>Bacillales</taxon>
        <taxon>Bacillaceae</taxon>
        <taxon>Bacillus</taxon>
    </lineage>
</organism>
<feature type="signal peptide" evidence="1">
    <location>
        <begin position="1"/>
        <end position="25"/>
    </location>
</feature>
<protein>
    <recommendedName>
        <fullName evidence="2">Bacterial phospholipase C C-terminal domain-containing protein</fullName>
    </recommendedName>
</protein>
<reference evidence="3 4" key="1">
    <citation type="journal article" date="2011" name="Front. Microbiol.">
        <title>Genomic signatures of strain selection and enhancement in Bacillus atrophaeus var. globigii, a historical biowarfare simulant.</title>
        <authorList>
            <person name="Gibbons H.S."/>
            <person name="Broomall S.M."/>
            <person name="McNew L.A."/>
            <person name="Daligault H."/>
            <person name="Chapman C."/>
            <person name="Bruce D."/>
            <person name="Karavis M."/>
            <person name="Krepps M."/>
            <person name="McGregor P.A."/>
            <person name="Hong C."/>
            <person name="Park K.H."/>
            <person name="Akmal A."/>
            <person name="Feldman A."/>
            <person name="Lin J.S."/>
            <person name="Chang W.E."/>
            <person name="Higgs B.W."/>
            <person name="Demirev P."/>
            <person name="Lindquist J."/>
            <person name="Liem A."/>
            <person name="Fochler E."/>
            <person name="Read T.D."/>
            <person name="Tapia R."/>
            <person name="Johnson S."/>
            <person name="Bishop-Lilly K.A."/>
            <person name="Detter C."/>
            <person name="Han C."/>
            <person name="Sozhamannan S."/>
            <person name="Rosenzweig C.N."/>
            <person name="Skowronski E.W."/>
        </authorList>
    </citation>
    <scope>NUCLEOTIDE SEQUENCE [LARGE SCALE GENOMIC DNA]</scope>
    <source>
        <strain evidence="3 4">1942</strain>
    </source>
</reference>
<feature type="domain" description="Bacterial phospholipase C C-terminal" evidence="2">
    <location>
        <begin position="71"/>
        <end position="132"/>
    </location>
</feature>
<gene>
    <name evidence="3" type="ordered locus">BATR1942_07470</name>
</gene>
<dbReference type="EMBL" id="CP002207">
    <property type="protein sequence ID" value="ADP32440.1"/>
    <property type="molecule type" value="Genomic_DNA"/>
</dbReference>
<evidence type="ECO:0000256" key="1">
    <source>
        <dbReference type="SAM" id="SignalP"/>
    </source>
</evidence>
<evidence type="ECO:0000313" key="4">
    <source>
        <dbReference type="Proteomes" id="UP000006867"/>
    </source>
</evidence>
<evidence type="ECO:0000313" key="3">
    <source>
        <dbReference type="EMBL" id="ADP32440.1"/>
    </source>
</evidence>
<feature type="chain" id="PRO_5045508912" description="Bacterial phospholipase C C-terminal domain-containing protein" evidence="1">
    <location>
        <begin position="26"/>
        <end position="144"/>
    </location>
</feature>
<keyword evidence="1" id="KW-0732">Signal</keyword>
<keyword evidence="4" id="KW-1185">Reference proteome</keyword>
<dbReference type="InterPro" id="IPR008475">
    <property type="entry name" value="PLipase_C_C"/>
</dbReference>
<dbReference type="RefSeq" id="WP_003325972.1">
    <property type="nucleotide sequence ID" value="NC_014639.1"/>
</dbReference>
<proteinExistence type="predicted"/>
<name>A0ABN3Z9S7_BACA1</name>
<accession>A0ABN3Z9S7</accession>
<evidence type="ECO:0000259" key="2">
    <source>
        <dbReference type="Pfam" id="PF05506"/>
    </source>
</evidence>
<dbReference type="Pfam" id="PF05506">
    <property type="entry name" value="PLipase_C_C"/>
    <property type="match status" value="1"/>
</dbReference>
<dbReference type="Proteomes" id="UP000006867">
    <property type="component" value="Chromosome"/>
</dbReference>
<sequence length="144" mass="15741">MKKKLIIGALVLGLIPIIGSTSVTATPLKGPVNFVKPLANDSRCDSGTLICETGKFTAKGTFFFDYYGSEDNKIRVHIANDGKFPFDYRITDPDGNKIAEGITVKPGKSNTTTFYVQDLEGTYKVRVTNDDGQDIKAFVKVRAL</sequence>